<dbReference type="InterPro" id="IPR035906">
    <property type="entry name" value="MetI-like_sf"/>
</dbReference>
<evidence type="ECO:0000256" key="7">
    <source>
        <dbReference type="ARBA" id="ARBA00023136"/>
    </source>
</evidence>
<dbReference type="RefSeq" id="WP_345492267.1">
    <property type="nucleotide sequence ID" value="NZ_BAABHY010000006.1"/>
</dbReference>
<evidence type="ECO:0000313" key="11">
    <source>
        <dbReference type="Proteomes" id="UP001500171"/>
    </source>
</evidence>
<feature type="transmembrane region" description="Helical" evidence="8">
    <location>
        <begin position="253"/>
        <end position="273"/>
    </location>
</feature>
<dbReference type="PANTHER" id="PTHR42929">
    <property type="entry name" value="INNER MEMBRANE ABC TRANSPORTER PERMEASE PROTEIN YDCU-RELATED-RELATED"/>
    <property type="match status" value="1"/>
</dbReference>
<name>A0ABP9ND83_9GAMM</name>
<evidence type="ECO:0000256" key="5">
    <source>
        <dbReference type="ARBA" id="ARBA00022692"/>
    </source>
</evidence>
<dbReference type="EMBL" id="BAABHY010000006">
    <property type="protein sequence ID" value="GAA5113777.1"/>
    <property type="molecule type" value="Genomic_DNA"/>
</dbReference>
<evidence type="ECO:0000256" key="3">
    <source>
        <dbReference type="ARBA" id="ARBA00022448"/>
    </source>
</evidence>
<reference evidence="11" key="1">
    <citation type="journal article" date="2019" name="Int. J. Syst. Evol. Microbiol.">
        <title>The Global Catalogue of Microorganisms (GCM) 10K type strain sequencing project: providing services to taxonomists for standard genome sequencing and annotation.</title>
        <authorList>
            <consortium name="The Broad Institute Genomics Platform"/>
            <consortium name="The Broad Institute Genome Sequencing Center for Infectious Disease"/>
            <person name="Wu L."/>
            <person name="Ma J."/>
        </authorList>
    </citation>
    <scope>NUCLEOTIDE SEQUENCE [LARGE SCALE GENOMIC DNA]</scope>
    <source>
        <strain evidence="11">JCM 18050</strain>
    </source>
</reference>
<dbReference type="SUPFAM" id="SSF161098">
    <property type="entry name" value="MetI-like"/>
    <property type="match status" value="1"/>
</dbReference>
<dbReference type="Gene3D" id="1.10.3720.10">
    <property type="entry name" value="MetI-like"/>
    <property type="match status" value="1"/>
</dbReference>
<comment type="similarity">
    <text evidence="2">Belongs to the binding-protein-dependent transport system permease family. CysTW subfamily.</text>
</comment>
<dbReference type="PROSITE" id="PS50928">
    <property type="entry name" value="ABC_TM1"/>
    <property type="match status" value="1"/>
</dbReference>
<evidence type="ECO:0000256" key="8">
    <source>
        <dbReference type="RuleBase" id="RU363032"/>
    </source>
</evidence>
<keyword evidence="4" id="KW-1003">Cell membrane</keyword>
<comment type="caution">
    <text evidence="10">The sequence shown here is derived from an EMBL/GenBank/DDBJ whole genome shotgun (WGS) entry which is preliminary data.</text>
</comment>
<dbReference type="PANTHER" id="PTHR42929:SF1">
    <property type="entry name" value="INNER MEMBRANE ABC TRANSPORTER PERMEASE PROTEIN YDCU-RELATED"/>
    <property type="match status" value="1"/>
</dbReference>
<dbReference type="InterPro" id="IPR000515">
    <property type="entry name" value="MetI-like"/>
</dbReference>
<feature type="transmembrane region" description="Helical" evidence="8">
    <location>
        <begin position="198"/>
        <end position="221"/>
    </location>
</feature>
<evidence type="ECO:0000256" key="4">
    <source>
        <dbReference type="ARBA" id="ARBA00022475"/>
    </source>
</evidence>
<dbReference type="Proteomes" id="UP001500171">
    <property type="component" value="Unassembled WGS sequence"/>
</dbReference>
<feature type="transmembrane region" description="Helical" evidence="8">
    <location>
        <begin position="110"/>
        <end position="133"/>
    </location>
</feature>
<protein>
    <submittedName>
        <fullName evidence="10">ABC transporter permease subunit</fullName>
    </submittedName>
</protein>
<comment type="subcellular location">
    <subcellularLocation>
        <location evidence="1 8">Cell membrane</location>
        <topology evidence="1 8">Multi-pass membrane protein</topology>
    </subcellularLocation>
</comment>
<feature type="transmembrane region" description="Helical" evidence="8">
    <location>
        <begin position="12"/>
        <end position="33"/>
    </location>
</feature>
<evidence type="ECO:0000256" key="2">
    <source>
        <dbReference type="ARBA" id="ARBA00007069"/>
    </source>
</evidence>
<keyword evidence="6 8" id="KW-1133">Transmembrane helix</keyword>
<evidence type="ECO:0000256" key="6">
    <source>
        <dbReference type="ARBA" id="ARBA00022989"/>
    </source>
</evidence>
<keyword evidence="11" id="KW-1185">Reference proteome</keyword>
<feature type="transmembrane region" description="Helical" evidence="8">
    <location>
        <begin position="69"/>
        <end position="89"/>
    </location>
</feature>
<feature type="domain" description="ABC transmembrane type-1" evidence="9">
    <location>
        <begin position="63"/>
        <end position="269"/>
    </location>
</feature>
<dbReference type="Pfam" id="PF00528">
    <property type="entry name" value="BPD_transp_1"/>
    <property type="match status" value="1"/>
</dbReference>
<feature type="transmembrane region" description="Helical" evidence="8">
    <location>
        <begin position="145"/>
        <end position="169"/>
    </location>
</feature>
<evidence type="ECO:0000259" key="9">
    <source>
        <dbReference type="PROSITE" id="PS50928"/>
    </source>
</evidence>
<gene>
    <name evidence="10" type="ORF">GCM10023211_22430</name>
</gene>
<evidence type="ECO:0000256" key="1">
    <source>
        <dbReference type="ARBA" id="ARBA00004651"/>
    </source>
</evidence>
<sequence>MSKHLIRVSPILLVIPFLIVFFLFQLLPFYWVFKHSFFDDFEQTWGLTNYYNIFQSKLDIKSILSSLSLSFWSTLLGLTIALWGSYSLTQIKQGRLQHILLSFTNMSSNFSGVPLAFAFLILLGANGCITLILRQLDIGVMNIKSTSGLILIYTYFQIPLGILLLYPAFQSVKREWKESADLLGASVYAYWRYIGLPILIRPIIGTCIILFANAIGAYATLYALSGSNYLVIPIRISALITGDVFYDPYTASALAMLLMVILVTITIINQFLISPKKIGEKS</sequence>
<evidence type="ECO:0000313" key="10">
    <source>
        <dbReference type="EMBL" id="GAA5113777.1"/>
    </source>
</evidence>
<accession>A0ABP9ND83</accession>
<organism evidence="10 11">
    <name type="scientific">Orbus sasakiae</name>
    <dbReference type="NCBI Taxonomy" id="1078475"/>
    <lineage>
        <taxon>Bacteria</taxon>
        <taxon>Pseudomonadati</taxon>
        <taxon>Pseudomonadota</taxon>
        <taxon>Gammaproteobacteria</taxon>
        <taxon>Orbales</taxon>
        <taxon>Orbaceae</taxon>
        <taxon>Orbus</taxon>
    </lineage>
</organism>
<keyword evidence="7 8" id="KW-0472">Membrane</keyword>
<keyword evidence="5 8" id="KW-0812">Transmembrane</keyword>
<dbReference type="CDD" id="cd06261">
    <property type="entry name" value="TM_PBP2"/>
    <property type="match status" value="1"/>
</dbReference>
<proteinExistence type="inferred from homology"/>
<keyword evidence="3 8" id="KW-0813">Transport</keyword>